<keyword evidence="3" id="KW-0677">Repeat</keyword>
<dbReference type="PROSITE" id="PS50268">
    <property type="entry name" value="CADHERIN_2"/>
    <property type="match status" value="2"/>
</dbReference>
<dbReference type="CDD" id="cd11304">
    <property type="entry name" value="Cadherin_repeat"/>
    <property type="match status" value="2"/>
</dbReference>
<feature type="domain" description="Cadherin" evidence="10">
    <location>
        <begin position="14"/>
        <end position="121"/>
    </location>
</feature>
<dbReference type="AlphaFoldDB" id="A0A3B5PWA4"/>
<protein>
    <recommendedName>
        <fullName evidence="10">Cadherin domain-containing protein</fullName>
    </recommendedName>
</protein>
<evidence type="ECO:0000256" key="2">
    <source>
        <dbReference type="ARBA" id="ARBA00022692"/>
    </source>
</evidence>
<comment type="subcellular location">
    <subcellularLocation>
        <location evidence="1">Membrane</location>
        <topology evidence="1">Single-pass membrane protein</topology>
    </subcellularLocation>
</comment>
<name>A0A3B5PWA4_XIPMA</name>
<dbReference type="InterPro" id="IPR020894">
    <property type="entry name" value="Cadherin_CS"/>
</dbReference>
<dbReference type="InterPro" id="IPR050174">
    <property type="entry name" value="Protocadherin/Cadherin-CA"/>
</dbReference>
<dbReference type="InParanoid" id="A0A3B5PWA4"/>
<dbReference type="FunFam" id="2.60.40.60:FF:000129">
    <property type="entry name" value="protocadherin alpha-C2 isoform X1"/>
    <property type="match status" value="1"/>
</dbReference>
<evidence type="ECO:0000256" key="8">
    <source>
        <dbReference type="ARBA" id="ARBA00023180"/>
    </source>
</evidence>
<feature type="domain" description="Cadherin" evidence="10">
    <location>
        <begin position="122"/>
        <end position="219"/>
    </location>
</feature>
<reference evidence="11" key="3">
    <citation type="submission" date="2025-08" db="UniProtKB">
        <authorList>
            <consortium name="Ensembl"/>
        </authorList>
    </citation>
    <scope>IDENTIFICATION</scope>
    <source>
        <strain evidence="11">JP 163 A</strain>
    </source>
</reference>
<dbReference type="PROSITE" id="PS00232">
    <property type="entry name" value="CADHERIN_1"/>
    <property type="match status" value="1"/>
</dbReference>
<dbReference type="Proteomes" id="UP000002852">
    <property type="component" value="Unassembled WGS sequence"/>
</dbReference>
<dbReference type="GeneTree" id="ENSGT00940000163777"/>
<evidence type="ECO:0000259" key="10">
    <source>
        <dbReference type="PROSITE" id="PS50268"/>
    </source>
</evidence>
<keyword evidence="12" id="KW-1185">Reference proteome</keyword>
<evidence type="ECO:0000313" key="12">
    <source>
        <dbReference type="Proteomes" id="UP000002852"/>
    </source>
</evidence>
<keyword evidence="6" id="KW-1133">Transmembrane helix</keyword>
<dbReference type="STRING" id="8083.ENSXMAP00000023170"/>
<reference evidence="12" key="1">
    <citation type="submission" date="2012-01" db="EMBL/GenBank/DDBJ databases">
        <authorList>
            <person name="Walter R."/>
            <person name="Schartl M."/>
            <person name="Warren W."/>
        </authorList>
    </citation>
    <scope>NUCLEOTIDE SEQUENCE [LARGE SCALE GENOMIC DNA]</scope>
    <source>
        <strain evidence="12">JP 163 A</strain>
    </source>
</reference>
<evidence type="ECO:0000256" key="4">
    <source>
        <dbReference type="ARBA" id="ARBA00022837"/>
    </source>
</evidence>
<evidence type="ECO:0000256" key="9">
    <source>
        <dbReference type="PROSITE-ProRule" id="PRU00043"/>
    </source>
</evidence>
<keyword evidence="2" id="KW-0812">Transmembrane</keyword>
<dbReference type="OMA" id="KAVCRVN"/>
<dbReference type="Ensembl" id="ENSXMAT00000032520.1">
    <property type="protein sequence ID" value="ENSXMAP00000023170.1"/>
    <property type="gene ID" value="ENSXMAG00000027616.1"/>
</dbReference>
<proteinExistence type="predicted"/>
<evidence type="ECO:0000256" key="5">
    <source>
        <dbReference type="ARBA" id="ARBA00022889"/>
    </source>
</evidence>
<keyword evidence="5" id="KW-0130">Cell adhesion</keyword>
<evidence type="ECO:0000313" key="11">
    <source>
        <dbReference type="Ensembl" id="ENSXMAP00000023170.1"/>
    </source>
</evidence>
<organism evidence="11 12">
    <name type="scientific">Xiphophorus maculatus</name>
    <name type="common">Southern platyfish</name>
    <name type="synonym">Platypoecilus maculatus</name>
    <dbReference type="NCBI Taxonomy" id="8083"/>
    <lineage>
        <taxon>Eukaryota</taxon>
        <taxon>Metazoa</taxon>
        <taxon>Chordata</taxon>
        <taxon>Craniata</taxon>
        <taxon>Vertebrata</taxon>
        <taxon>Euteleostomi</taxon>
        <taxon>Actinopterygii</taxon>
        <taxon>Neopterygii</taxon>
        <taxon>Teleostei</taxon>
        <taxon>Neoteleostei</taxon>
        <taxon>Acanthomorphata</taxon>
        <taxon>Ovalentaria</taxon>
        <taxon>Atherinomorphae</taxon>
        <taxon>Cyprinodontiformes</taxon>
        <taxon>Poeciliidae</taxon>
        <taxon>Poeciliinae</taxon>
        <taxon>Xiphophorus</taxon>
    </lineage>
</organism>
<evidence type="ECO:0000256" key="3">
    <source>
        <dbReference type="ARBA" id="ARBA00022737"/>
    </source>
</evidence>
<dbReference type="PRINTS" id="PR00205">
    <property type="entry name" value="CADHERIN"/>
</dbReference>
<dbReference type="GO" id="GO:0005509">
    <property type="term" value="F:calcium ion binding"/>
    <property type="evidence" value="ECO:0007669"/>
    <property type="project" value="UniProtKB-UniRule"/>
</dbReference>
<keyword evidence="4 9" id="KW-0106">Calcium</keyword>
<dbReference type="SUPFAM" id="SSF49313">
    <property type="entry name" value="Cadherin-like"/>
    <property type="match status" value="2"/>
</dbReference>
<dbReference type="FunFam" id="2.60.40.60:FF:000002">
    <property type="entry name" value="Protocadherin alpha 2"/>
    <property type="match status" value="1"/>
</dbReference>
<reference evidence="11" key="4">
    <citation type="submission" date="2025-09" db="UniProtKB">
        <authorList>
            <consortium name="Ensembl"/>
        </authorList>
    </citation>
    <scope>IDENTIFICATION</scope>
    <source>
        <strain evidence="11">JP 163 A</strain>
    </source>
</reference>
<accession>A0A3B5PWA4</accession>
<dbReference type="InterPro" id="IPR015919">
    <property type="entry name" value="Cadherin-like_sf"/>
</dbReference>
<dbReference type="PANTHER" id="PTHR24028">
    <property type="entry name" value="CADHERIN-87A"/>
    <property type="match status" value="1"/>
</dbReference>
<dbReference type="Gene3D" id="2.60.40.60">
    <property type="entry name" value="Cadherins"/>
    <property type="match status" value="2"/>
</dbReference>
<evidence type="ECO:0000256" key="7">
    <source>
        <dbReference type="ARBA" id="ARBA00023136"/>
    </source>
</evidence>
<evidence type="ECO:0000256" key="1">
    <source>
        <dbReference type="ARBA" id="ARBA00004167"/>
    </source>
</evidence>
<dbReference type="InterPro" id="IPR002126">
    <property type="entry name" value="Cadherin-like_dom"/>
</dbReference>
<dbReference type="Pfam" id="PF00028">
    <property type="entry name" value="Cadherin"/>
    <property type="match status" value="2"/>
</dbReference>
<dbReference type="SMART" id="SM00112">
    <property type="entry name" value="CA"/>
    <property type="match status" value="2"/>
</dbReference>
<dbReference type="GO" id="GO:0009653">
    <property type="term" value="P:anatomical structure morphogenesis"/>
    <property type="evidence" value="ECO:0007669"/>
    <property type="project" value="UniProtKB-ARBA"/>
</dbReference>
<dbReference type="GO" id="GO:0007156">
    <property type="term" value="P:homophilic cell adhesion via plasma membrane adhesion molecules"/>
    <property type="evidence" value="ECO:0007669"/>
    <property type="project" value="InterPro"/>
</dbReference>
<dbReference type="PANTHER" id="PTHR24028:SF337">
    <property type="entry name" value="PROTOCADHERIN 2 ALPHA A 3 PRECURSOR-RELATED"/>
    <property type="match status" value="1"/>
</dbReference>
<evidence type="ECO:0000256" key="6">
    <source>
        <dbReference type="ARBA" id="ARBA00022989"/>
    </source>
</evidence>
<keyword evidence="8" id="KW-0325">Glycoprotein</keyword>
<dbReference type="GO" id="GO:0005886">
    <property type="term" value="C:plasma membrane"/>
    <property type="evidence" value="ECO:0007669"/>
    <property type="project" value="InterPro"/>
</dbReference>
<sequence>MSVSYQHKLLCYSVSPTYEIEIQENVPLGTVLCKLNATDPDEGVNGEIEYSLGKTLKRKVYEIFELDKKTGEIKVKGILNYEEHDVYKLDVEATDKGTPPLKAVCRVNIKINDMNDNPPEIEITSVSNTVSEDSKPGSVIALLSVTDKDSGQNGKTTLSISSDVPFELKSSFKENIYSVVTKGILDREEVSEYDITITATDCGDPPLSHMKTVTIRISDLIWLCFVVAKCILSLDFDV</sequence>
<reference evidence="12" key="2">
    <citation type="journal article" date="2013" name="Nat. Genet.">
        <title>The genome of the platyfish, Xiphophorus maculatus, provides insights into evolutionary adaptation and several complex traits.</title>
        <authorList>
            <person name="Schartl M."/>
            <person name="Walter R.B."/>
            <person name="Shen Y."/>
            <person name="Garcia T."/>
            <person name="Catchen J."/>
            <person name="Amores A."/>
            <person name="Braasch I."/>
            <person name="Chalopin D."/>
            <person name="Volff J.N."/>
            <person name="Lesch K.P."/>
            <person name="Bisazza A."/>
            <person name="Minx P."/>
            <person name="Hillier L."/>
            <person name="Wilson R.K."/>
            <person name="Fuerstenberg S."/>
            <person name="Boore J."/>
            <person name="Searle S."/>
            <person name="Postlethwait J.H."/>
            <person name="Warren W.C."/>
        </authorList>
    </citation>
    <scope>NUCLEOTIDE SEQUENCE [LARGE SCALE GENOMIC DNA]</scope>
    <source>
        <strain evidence="12">JP 163 A</strain>
    </source>
</reference>
<keyword evidence="7" id="KW-0472">Membrane</keyword>